<dbReference type="Proteomes" id="UP001149163">
    <property type="component" value="Unassembled WGS sequence"/>
</dbReference>
<keyword evidence="1" id="KW-1133">Transmembrane helix</keyword>
<keyword evidence="3" id="KW-1185">Reference proteome</keyword>
<reference evidence="2" key="2">
    <citation type="journal article" date="2023" name="IMA Fungus">
        <title>Comparative genomic study of the Penicillium genus elucidates a diverse pangenome and 15 lateral gene transfer events.</title>
        <authorList>
            <person name="Petersen C."/>
            <person name="Sorensen T."/>
            <person name="Nielsen M.R."/>
            <person name="Sondergaard T.E."/>
            <person name="Sorensen J.L."/>
            <person name="Fitzpatrick D.A."/>
            <person name="Frisvad J.C."/>
            <person name="Nielsen K.L."/>
        </authorList>
    </citation>
    <scope>NUCLEOTIDE SEQUENCE</scope>
    <source>
        <strain evidence="2">IBT 26290</strain>
    </source>
</reference>
<dbReference type="GeneID" id="81424891"/>
<dbReference type="PANTHER" id="PTHR36978">
    <property type="entry name" value="P-LOOP CONTAINING NUCLEOTIDE TRIPHOSPHATE HYDROLASE"/>
    <property type="match status" value="1"/>
</dbReference>
<protein>
    <recommendedName>
        <fullName evidence="4">NAD dependent epimerase/dehydratase</fullName>
    </recommendedName>
</protein>
<feature type="transmembrane region" description="Helical" evidence="1">
    <location>
        <begin position="238"/>
        <end position="256"/>
    </location>
</feature>
<accession>A0A9W9LPA6</accession>
<dbReference type="OrthoDB" id="408152at2759"/>
<sequence length="265" mass="30560">MVRFITDPRQAPTGKSALLVIGAGLPRTATSSLQAALEELGFDPCLHMAQIIPHADRQQLLLDAEHEKDPRRRQKLIHQLVDGYAAVCDMPAIFFLSDLMDLFPDAKVVLSVRPRPDTWAKSCFDSLSFFFTRQFYWIGFWWKTDRLWYQLNMHILDWCKEKHGETDIFTGALYERYNESVRKLAQDRGREVLEFKAEDGWRPLCEYLDKDIPNAEFPRVNEKRTFAIIKGIVVTKGLLTWAAVGGIAWFGGRYALSVFSLMRPN</sequence>
<comment type="caution">
    <text evidence="2">The sequence shown here is derived from an EMBL/GenBank/DDBJ whole genome shotgun (WGS) entry which is preliminary data.</text>
</comment>
<gene>
    <name evidence="2" type="ORF">N7482_003590</name>
</gene>
<dbReference type="AlphaFoldDB" id="A0A9W9LPA6"/>
<keyword evidence="1" id="KW-0472">Membrane</keyword>
<evidence type="ECO:0000313" key="2">
    <source>
        <dbReference type="EMBL" id="KAJ5167996.1"/>
    </source>
</evidence>
<dbReference type="InterPro" id="IPR040632">
    <property type="entry name" value="Sulfotransfer_4"/>
</dbReference>
<reference evidence="2" key="1">
    <citation type="submission" date="2022-11" db="EMBL/GenBank/DDBJ databases">
        <authorList>
            <person name="Petersen C."/>
        </authorList>
    </citation>
    <scope>NUCLEOTIDE SEQUENCE</scope>
    <source>
        <strain evidence="2">IBT 26290</strain>
    </source>
</reference>
<dbReference type="PANTHER" id="PTHR36978:SF3">
    <property type="entry name" value="P-LOOP CONTAINING NUCLEOSIDE TRIPHOSPHATE HYDROLASE PROTEIN"/>
    <property type="match status" value="1"/>
</dbReference>
<dbReference type="EMBL" id="JAPQKN010000002">
    <property type="protein sequence ID" value="KAJ5167996.1"/>
    <property type="molecule type" value="Genomic_DNA"/>
</dbReference>
<proteinExistence type="predicted"/>
<dbReference type="InterPro" id="IPR027417">
    <property type="entry name" value="P-loop_NTPase"/>
</dbReference>
<dbReference type="RefSeq" id="XP_056544457.1">
    <property type="nucleotide sequence ID" value="XM_056685715.1"/>
</dbReference>
<dbReference type="SUPFAM" id="SSF52540">
    <property type="entry name" value="P-loop containing nucleoside triphosphate hydrolases"/>
    <property type="match status" value="1"/>
</dbReference>
<evidence type="ECO:0000313" key="3">
    <source>
        <dbReference type="Proteomes" id="UP001149163"/>
    </source>
</evidence>
<name>A0A9W9LPA6_9EURO</name>
<evidence type="ECO:0008006" key="4">
    <source>
        <dbReference type="Google" id="ProtNLM"/>
    </source>
</evidence>
<evidence type="ECO:0000256" key="1">
    <source>
        <dbReference type="SAM" id="Phobius"/>
    </source>
</evidence>
<dbReference type="Pfam" id="PF17784">
    <property type="entry name" value="Sulfotransfer_4"/>
    <property type="match status" value="1"/>
</dbReference>
<keyword evidence="1" id="KW-0812">Transmembrane</keyword>
<dbReference type="Gene3D" id="3.40.50.300">
    <property type="entry name" value="P-loop containing nucleotide triphosphate hydrolases"/>
    <property type="match status" value="1"/>
</dbReference>
<organism evidence="2 3">
    <name type="scientific">Penicillium canariense</name>
    <dbReference type="NCBI Taxonomy" id="189055"/>
    <lineage>
        <taxon>Eukaryota</taxon>
        <taxon>Fungi</taxon>
        <taxon>Dikarya</taxon>
        <taxon>Ascomycota</taxon>
        <taxon>Pezizomycotina</taxon>
        <taxon>Eurotiomycetes</taxon>
        <taxon>Eurotiomycetidae</taxon>
        <taxon>Eurotiales</taxon>
        <taxon>Aspergillaceae</taxon>
        <taxon>Penicillium</taxon>
    </lineage>
</organism>